<reference evidence="2 3" key="1">
    <citation type="journal article" date="2017" name="Int. J. Syst. Evol. Microbiol.">
        <title>Arachidicoccus ginsenosidivorans sp. nov., with ginsenoside-converting activity isolated from ginseng cultivating soil.</title>
        <authorList>
            <person name="Siddiqi M.Z."/>
            <person name="Aslam Z."/>
            <person name="Im W.T."/>
        </authorList>
    </citation>
    <scope>NUCLEOTIDE SEQUENCE [LARGE SCALE GENOMIC DNA]</scope>
    <source>
        <strain evidence="2 3">Gsoil 809</strain>
    </source>
</reference>
<accession>A0A5B8VPH2</accession>
<evidence type="ECO:0000313" key="2">
    <source>
        <dbReference type="EMBL" id="QEC72485.1"/>
    </source>
</evidence>
<dbReference type="Gene3D" id="3.40.50.300">
    <property type="entry name" value="P-loop containing nucleotide triphosphate hydrolases"/>
    <property type="match status" value="1"/>
</dbReference>
<organism evidence="2 3">
    <name type="scientific">Arachidicoccus ginsenosidivorans</name>
    <dbReference type="NCBI Taxonomy" id="496057"/>
    <lineage>
        <taxon>Bacteria</taxon>
        <taxon>Pseudomonadati</taxon>
        <taxon>Bacteroidota</taxon>
        <taxon>Chitinophagia</taxon>
        <taxon>Chitinophagales</taxon>
        <taxon>Chitinophagaceae</taxon>
        <taxon>Arachidicoccus</taxon>
    </lineage>
</organism>
<dbReference type="InterPro" id="IPR027417">
    <property type="entry name" value="P-loop_NTPase"/>
</dbReference>
<gene>
    <name evidence="2" type="ORF">FSB73_13185</name>
</gene>
<dbReference type="SUPFAM" id="SSF52540">
    <property type="entry name" value="P-loop containing nucleoside triphosphate hydrolases"/>
    <property type="match status" value="1"/>
</dbReference>
<protein>
    <recommendedName>
        <fullName evidence="1">ATPase domain-containing protein</fullName>
    </recommendedName>
</protein>
<dbReference type="Proteomes" id="UP000321291">
    <property type="component" value="Chromosome"/>
</dbReference>
<dbReference type="PANTHER" id="PTHR34704:SF1">
    <property type="entry name" value="ATPASE"/>
    <property type="match status" value="1"/>
</dbReference>
<evidence type="ECO:0000259" key="1">
    <source>
        <dbReference type="Pfam" id="PF01637"/>
    </source>
</evidence>
<feature type="domain" description="ATPase" evidence="1">
    <location>
        <begin position="22"/>
        <end position="162"/>
    </location>
</feature>
<dbReference type="GO" id="GO:0005524">
    <property type="term" value="F:ATP binding"/>
    <property type="evidence" value="ECO:0007669"/>
    <property type="project" value="InterPro"/>
</dbReference>
<dbReference type="KEGG" id="agi:FSB73_13185"/>
<evidence type="ECO:0000313" key="3">
    <source>
        <dbReference type="Proteomes" id="UP000321291"/>
    </source>
</evidence>
<sequence>MIGCLWSKTHRENLFVGELFSEHLVFYCSGENAKGNTQTQLANFADRIRVWFPEQKVIQVPKSWQEAFVVLRECLNTLSTKKKMVLFFDEIPWLETHKSGFLSAFGYFWNMYLSKNKQFLVVVCGSSASWMIKKIVYNKGGLHNRITQKMRLLPFSLKETKDF</sequence>
<dbReference type="Pfam" id="PF01637">
    <property type="entry name" value="ATPase_2"/>
    <property type="match status" value="1"/>
</dbReference>
<dbReference type="EMBL" id="CP042434">
    <property type="protein sequence ID" value="QEC72485.1"/>
    <property type="molecule type" value="Genomic_DNA"/>
</dbReference>
<name>A0A5B8VPH2_9BACT</name>
<dbReference type="InterPro" id="IPR011579">
    <property type="entry name" value="ATPase_dom"/>
</dbReference>
<dbReference type="PANTHER" id="PTHR34704">
    <property type="entry name" value="ATPASE"/>
    <property type="match status" value="1"/>
</dbReference>
<proteinExistence type="predicted"/>
<keyword evidence="3" id="KW-1185">Reference proteome</keyword>
<dbReference type="AlphaFoldDB" id="A0A5B8VPH2"/>